<gene>
    <name evidence="3" type="ORF">HYFRA_00002002</name>
</gene>
<proteinExistence type="predicted"/>
<keyword evidence="2" id="KW-0472">Membrane</keyword>
<evidence type="ECO:0008006" key="5">
    <source>
        <dbReference type="Google" id="ProtNLM"/>
    </source>
</evidence>
<sequence>MSVRKASPLSSHLPIISEEKQVCEIQKPPPLPLRSPKRPSNSNFRESGLSASSYATATSSGGDYGSISGQESEKLAKIRQNVARNKYLERRGGWFRCCIALGILSFCIIGLAVGLAVGLRKRSMGSSNADGNVVPPKITTAFPAGSYSINTYLSSVTTNCTSNPETWRCYPYTTYSQSKIDSAATFDWVISADSQTPSHYLISSTPNYFSIMFTNISLSLKSSGNQDEHLFFETNIQKSTTPATPLAGENIAANCNFSNAILQGYLYTKMTKTYPISEGNTSATKIGSGAFSGWPYAVRIQEVARSGRQIPTCLDANGNTSGNFSIQGEEKECACSYLNTGT</sequence>
<dbReference type="AlphaFoldDB" id="A0A9N9PMN4"/>
<accession>A0A9N9PMN4</accession>
<keyword evidence="4" id="KW-1185">Reference proteome</keyword>
<evidence type="ECO:0000256" key="2">
    <source>
        <dbReference type="SAM" id="Phobius"/>
    </source>
</evidence>
<evidence type="ECO:0000313" key="3">
    <source>
        <dbReference type="EMBL" id="CAG8948878.1"/>
    </source>
</evidence>
<protein>
    <recommendedName>
        <fullName evidence="5">Tat pathway signal sequence</fullName>
    </recommendedName>
</protein>
<comment type="caution">
    <text evidence="3">The sequence shown here is derived from an EMBL/GenBank/DDBJ whole genome shotgun (WGS) entry which is preliminary data.</text>
</comment>
<dbReference type="Proteomes" id="UP000696280">
    <property type="component" value="Unassembled WGS sequence"/>
</dbReference>
<feature type="region of interest" description="Disordered" evidence="1">
    <location>
        <begin position="27"/>
        <end position="55"/>
    </location>
</feature>
<evidence type="ECO:0000313" key="4">
    <source>
        <dbReference type="Proteomes" id="UP000696280"/>
    </source>
</evidence>
<organism evidence="3 4">
    <name type="scientific">Hymenoscyphus fraxineus</name>
    <dbReference type="NCBI Taxonomy" id="746836"/>
    <lineage>
        <taxon>Eukaryota</taxon>
        <taxon>Fungi</taxon>
        <taxon>Dikarya</taxon>
        <taxon>Ascomycota</taxon>
        <taxon>Pezizomycotina</taxon>
        <taxon>Leotiomycetes</taxon>
        <taxon>Helotiales</taxon>
        <taxon>Helotiaceae</taxon>
        <taxon>Hymenoscyphus</taxon>
    </lineage>
</organism>
<dbReference type="EMBL" id="CAJVRL010000001">
    <property type="protein sequence ID" value="CAG8948878.1"/>
    <property type="molecule type" value="Genomic_DNA"/>
</dbReference>
<dbReference type="OrthoDB" id="5296155at2759"/>
<name>A0A9N9PMN4_9HELO</name>
<keyword evidence="2" id="KW-0812">Transmembrane</keyword>
<feature type="transmembrane region" description="Helical" evidence="2">
    <location>
        <begin position="94"/>
        <end position="119"/>
    </location>
</feature>
<reference evidence="3" key="1">
    <citation type="submission" date="2021-07" db="EMBL/GenBank/DDBJ databases">
        <authorList>
            <person name="Durling M."/>
        </authorList>
    </citation>
    <scope>NUCLEOTIDE SEQUENCE</scope>
</reference>
<evidence type="ECO:0000256" key="1">
    <source>
        <dbReference type="SAM" id="MobiDB-lite"/>
    </source>
</evidence>
<keyword evidence="2" id="KW-1133">Transmembrane helix</keyword>